<accession>A0A8D8T235</accession>
<organism evidence="1">
    <name type="scientific">Cacopsylla melanoneura</name>
    <dbReference type="NCBI Taxonomy" id="428564"/>
    <lineage>
        <taxon>Eukaryota</taxon>
        <taxon>Metazoa</taxon>
        <taxon>Ecdysozoa</taxon>
        <taxon>Arthropoda</taxon>
        <taxon>Hexapoda</taxon>
        <taxon>Insecta</taxon>
        <taxon>Pterygota</taxon>
        <taxon>Neoptera</taxon>
        <taxon>Paraneoptera</taxon>
        <taxon>Hemiptera</taxon>
        <taxon>Sternorrhyncha</taxon>
        <taxon>Psylloidea</taxon>
        <taxon>Psyllidae</taxon>
        <taxon>Psyllinae</taxon>
        <taxon>Cacopsylla</taxon>
    </lineage>
</organism>
<sequence>MYVGWSHVDFMRIVVKSLMTVWIHLRRFSEKNSSWLLRAFYAFQVRRNFLICISSSKKFYEMTPSNILCISLLKKKFEMILSSILCISILKKNFEMTPSGSLPSRNILI</sequence>
<reference evidence="1" key="1">
    <citation type="submission" date="2021-05" db="EMBL/GenBank/DDBJ databases">
        <authorList>
            <person name="Alioto T."/>
            <person name="Alioto T."/>
            <person name="Gomez Garrido J."/>
        </authorList>
    </citation>
    <scope>NUCLEOTIDE SEQUENCE</scope>
</reference>
<name>A0A8D8T235_9HEMI</name>
<evidence type="ECO:0000313" key="1">
    <source>
        <dbReference type="EMBL" id="CAG6678946.1"/>
    </source>
</evidence>
<dbReference type="AlphaFoldDB" id="A0A8D8T235"/>
<protein>
    <submittedName>
        <fullName evidence="1">Uncharacterized protein</fullName>
    </submittedName>
</protein>
<proteinExistence type="predicted"/>
<dbReference type="EMBL" id="HBUF01247619">
    <property type="protein sequence ID" value="CAG6678946.1"/>
    <property type="molecule type" value="Transcribed_RNA"/>
</dbReference>